<feature type="transmembrane region" description="Helical" evidence="1">
    <location>
        <begin position="299"/>
        <end position="321"/>
    </location>
</feature>
<proteinExistence type="predicted"/>
<feature type="transmembrane region" description="Helical" evidence="1">
    <location>
        <begin position="113"/>
        <end position="135"/>
    </location>
</feature>
<dbReference type="Proteomes" id="UP000015104">
    <property type="component" value="Unassembled WGS sequence"/>
</dbReference>
<sequence>MKQNFIKLIFFDLIKLLKLIFTKQFHEHDFKQVSIESIEMLEHRFKFYLALRHGFDQNIDKTTKMNQKKDFGHWMLRFWYLVGMLRALVVLNIHDETAIYFGDLAYGSKDRDFLWIIIIVGVTIMAMCHELVLIVENRDGFVGEPARIKVLLKNGFSHFPFVKPQQKDFCRFFYFIGEFHNFAIIMVVPYIWILYNYELVICVYKNLSLKTIFFEITWTLTLTPLVSYYAVHLLCYGALFCIYAGVFYYHMDSLVNATSALLASIDKTHNTDIKFVIEHTLILFNEIDFYSSRVRSLLFYFYTGVAFQSLWFIHFGVIVGNHSVVMDILIATLGIVIVVYNLIISLFSAQLNNKVASLYPMWHQIYCKSRATTIMKFKMVEILNRLTLPTTGVQIGDFGLVTKEFVLIFFLEFISTIMMFKVNFGSFFS</sequence>
<keyword evidence="1" id="KW-0812">Transmembrane</keyword>
<feature type="signal peptide" evidence="2">
    <location>
        <begin position="1"/>
        <end position="22"/>
    </location>
</feature>
<evidence type="ECO:0008006" key="5">
    <source>
        <dbReference type="Google" id="ProtNLM"/>
    </source>
</evidence>
<evidence type="ECO:0000313" key="3">
    <source>
        <dbReference type="EnsemblMetazoa" id="tetur02g04200.1"/>
    </source>
</evidence>
<evidence type="ECO:0000256" key="2">
    <source>
        <dbReference type="SAM" id="SignalP"/>
    </source>
</evidence>
<evidence type="ECO:0000313" key="4">
    <source>
        <dbReference type="Proteomes" id="UP000015104"/>
    </source>
</evidence>
<reference evidence="4" key="1">
    <citation type="submission" date="2011-08" db="EMBL/GenBank/DDBJ databases">
        <authorList>
            <person name="Rombauts S."/>
        </authorList>
    </citation>
    <scope>NUCLEOTIDE SEQUENCE</scope>
    <source>
        <strain evidence="4">London</strain>
    </source>
</reference>
<evidence type="ECO:0000256" key="1">
    <source>
        <dbReference type="SAM" id="Phobius"/>
    </source>
</evidence>
<protein>
    <recommendedName>
        <fullName evidence="5">Gustatory receptor</fullName>
    </recommendedName>
</protein>
<keyword evidence="1" id="KW-0472">Membrane</keyword>
<dbReference type="EMBL" id="CAEY01000792">
    <property type="status" value="NOT_ANNOTATED_CDS"/>
    <property type="molecule type" value="Genomic_DNA"/>
</dbReference>
<keyword evidence="4" id="KW-1185">Reference proteome</keyword>
<feature type="transmembrane region" description="Helical" evidence="1">
    <location>
        <begin position="328"/>
        <end position="351"/>
    </location>
</feature>
<feature type="transmembrane region" description="Helical" evidence="1">
    <location>
        <begin position="233"/>
        <end position="251"/>
    </location>
</feature>
<accession>T1JVD4</accession>
<feature type="transmembrane region" description="Helical" evidence="1">
    <location>
        <begin position="74"/>
        <end position="93"/>
    </location>
</feature>
<feature type="chain" id="PRO_5004580006" description="Gustatory receptor" evidence="2">
    <location>
        <begin position="23"/>
        <end position="429"/>
    </location>
</feature>
<dbReference type="AlphaFoldDB" id="T1JVD4"/>
<keyword evidence="2" id="KW-0732">Signal</keyword>
<feature type="transmembrane region" description="Helical" evidence="1">
    <location>
        <begin position="172"/>
        <end position="195"/>
    </location>
</feature>
<dbReference type="EnsemblMetazoa" id="tetur02g04200.1">
    <property type="protein sequence ID" value="tetur02g04200.1"/>
    <property type="gene ID" value="tetur02g04200"/>
</dbReference>
<feature type="transmembrane region" description="Helical" evidence="1">
    <location>
        <begin position="405"/>
        <end position="424"/>
    </location>
</feature>
<organism evidence="3 4">
    <name type="scientific">Tetranychus urticae</name>
    <name type="common">Two-spotted spider mite</name>
    <dbReference type="NCBI Taxonomy" id="32264"/>
    <lineage>
        <taxon>Eukaryota</taxon>
        <taxon>Metazoa</taxon>
        <taxon>Ecdysozoa</taxon>
        <taxon>Arthropoda</taxon>
        <taxon>Chelicerata</taxon>
        <taxon>Arachnida</taxon>
        <taxon>Acari</taxon>
        <taxon>Acariformes</taxon>
        <taxon>Trombidiformes</taxon>
        <taxon>Prostigmata</taxon>
        <taxon>Eleutherengona</taxon>
        <taxon>Raphignathae</taxon>
        <taxon>Tetranychoidea</taxon>
        <taxon>Tetranychidae</taxon>
        <taxon>Tetranychus</taxon>
    </lineage>
</organism>
<name>T1JVD4_TETUR</name>
<keyword evidence="1" id="KW-1133">Transmembrane helix</keyword>
<reference evidence="3" key="2">
    <citation type="submission" date="2015-06" db="UniProtKB">
        <authorList>
            <consortium name="EnsemblMetazoa"/>
        </authorList>
    </citation>
    <scope>IDENTIFICATION</scope>
</reference>
<dbReference type="HOGENOM" id="CLU_639895_0_0_1"/>